<reference evidence="1" key="2">
    <citation type="journal article" date="2022" name="New Phytol.">
        <title>Evolutionary transition to the ectomycorrhizal habit in the genomes of a hyperdiverse lineage of mushroom-forming fungi.</title>
        <authorList>
            <person name="Looney B."/>
            <person name="Miyauchi S."/>
            <person name="Morin E."/>
            <person name="Drula E."/>
            <person name="Courty P.E."/>
            <person name="Kohler A."/>
            <person name="Kuo A."/>
            <person name="LaButti K."/>
            <person name="Pangilinan J."/>
            <person name="Lipzen A."/>
            <person name="Riley R."/>
            <person name="Andreopoulos W."/>
            <person name="He G."/>
            <person name="Johnson J."/>
            <person name="Nolan M."/>
            <person name="Tritt A."/>
            <person name="Barry K.W."/>
            <person name="Grigoriev I.V."/>
            <person name="Nagy L.G."/>
            <person name="Hibbett D."/>
            <person name="Henrissat B."/>
            <person name="Matheny P.B."/>
            <person name="Labbe J."/>
            <person name="Martin F.M."/>
        </authorList>
    </citation>
    <scope>NUCLEOTIDE SEQUENCE</scope>
    <source>
        <strain evidence="1">HHB10654</strain>
    </source>
</reference>
<organism evidence="1 2">
    <name type="scientific">Artomyces pyxidatus</name>
    <dbReference type="NCBI Taxonomy" id="48021"/>
    <lineage>
        <taxon>Eukaryota</taxon>
        <taxon>Fungi</taxon>
        <taxon>Dikarya</taxon>
        <taxon>Basidiomycota</taxon>
        <taxon>Agaricomycotina</taxon>
        <taxon>Agaricomycetes</taxon>
        <taxon>Russulales</taxon>
        <taxon>Auriscalpiaceae</taxon>
        <taxon>Artomyces</taxon>
    </lineage>
</organism>
<reference evidence="1" key="1">
    <citation type="submission" date="2021-03" db="EMBL/GenBank/DDBJ databases">
        <authorList>
            <consortium name="DOE Joint Genome Institute"/>
            <person name="Ahrendt S."/>
            <person name="Looney B.P."/>
            <person name="Miyauchi S."/>
            <person name="Morin E."/>
            <person name="Drula E."/>
            <person name="Courty P.E."/>
            <person name="Chicoki N."/>
            <person name="Fauchery L."/>
            <person name="Kohler A."/>
            <person name="Kuo A."/>
            <person name="Labutti K."/>
            <person name="Pangilinan J."/>
            <person name="Lipzen A."/>
            <person name="Riley R."/>
            <person name="Andreopoulos W."/>
            <person name="He G."/>
            <person name="Johnson J."/>
            <person name="Barry K.W."/>
            <person name="Grigoriev I.V."/>
            <person name="Nagy L."/>
            <person name="Hibbett D."/>
            <person name="Henrissat B."/>
            <person name="Matheny P.B."/>
            <person name="Labbe J."/>
            <person name="Martin F."/>
        </authorList>
    </citation>
    <scope>NUCLEOTIDE SEQUENCE</scope>
    <source>
        <strain evidence="1">HHB10654</strain>
    </source>
</reference>
<dbReference type="Proteomes" id="UP000814140">
    <property type="component" value="Unassembled WGS sequence"/>
</dbReference>
<keyword evidence="2" id="KW-1185">Reference proteome</keyword>
<comment type="caution">
    <text evidence="1">The sequence shown here is derived from an EMBL/GenBank/DDBJ whole genome shotgun (WGS) entry which is preliminary data.</text>
</comment>
<name>A0ACB8TL71_9AGAM</name>
<evidence type="ECO:0000313" key="2">
    <source>
        <dbReference type="Proteomes" id="UP000814140"/>
    </source>
</evidence>
<accession>A0ACB8TL71</accession>
<evidence type="ECO:0000313" key="1">
    <source>
        <dbReference type="EMBL" id="KAI0069111.1"/>
    </source>
</evidence>
<gene>
    <name evidence="1" type="ORF">BV25DRAFT_1845138</name>
</gene>
<proteinExistence type="predicted"/>
<dbReference type="EMBL" id="MU277187">
    <property type="protein sequence ID" value="KAI0069111.1"/>
    <property type="molecule type" value="Genomic_DNA"/>
</dbReference>
<protein>
    <submittedName>
        <fullName evidence="1">Uncharacterized protein</fullName>
    </submittedName>
</protein>
<sequence>MSVAKLPAVRLPAILPGIDDETTEGDTVVVELPSSSKFSVAWPAESTPAAPPPPVSGDRPTSLSSSDADSGLSDSDTSVTRRNSKSDGKRRGAGPGRRQRMDDAEDSDLTPTSRLNLEQNPLDTVPPPLPRLSRAFSVPLPSQVGYLKNPRRMPSDDVVAPFSPPLEPLNGTSHLHELSLELADSVQMVIQTLLQLSPPQVFDPAKEQFSACALPIPTPSISAMFTTMKNLNYMSANMAAFSTPHSNTRTPEEEVTPQVPPAIRDFDIGETLQSVGDALSGIAAEAGVDLVLFHGDVGMKHIAVKGDESGISYTLSHIVRQVLGTARRGDSVEVGLFLVAPIQASPEDADVLSEADAEAVEAVLDATNPMNSTSSPDPNLPLRCTFQIKHVFSTADTPLSDSLEFNPSTSCSRAEPAMTSHIFRRLVDHIAATFTCEPAQASYSCKLSMTLERGSPAVVNPAIVLSDDDPILQSFADIRISGEPTLEDLAAFIDTLKGKKASLYASSKGRFAQHLTSYLTAWGLDVSHVSSDSDVERSPAQPDGDLPILQPTEHPPVVNEAIGGGSVLETLQEQDTAPPLPALAPVAPVTQAPSFILIDDDVSVLRERLRKLRSEQQYPLHLGARKRPALAQHHRPRSSPQVARAMGIAASNQTSNRNAGVIIHFTSLANFKLVKGILQSVFVSGGGAFSRLPEVIVIPKPAGPRRVLTALHTAATKPVVDPFFTPIATSPMSPGAFHSPYVHQSPGPKSPARPGGSPRSNSQSTMRSPKEYAVDGSGLAPPSPLGLSEGMDYFSDAAVKLGSSPSSGLVIQSPDGQPAGIFFHPRARRTGTLINMERDKGQFFGIPTGGKASHRRQSDSGSGSPKVVKSNNNSFRHSPNGAASARPSPKPPIVTLDSSPSPPVISGTDRDVDKKLESSTETAVNVISSRQSAVRPDPPVASSSAETMKPAVVASSSRKGSMDTLRKVSSPPSSPRMATAGASDSLSRKGSTRRSTMEPLATTTSALTKKPKSTEPNIVPPISVLIVDDNPINQTILSTFMKKKKLKFDVAKNGEEAVSKWKSGRFHLILMDIQMPVMDGISATKEIRRLEKLNASQGYPSTPSSEGQRTPSDVASSESRASYSPYRSSVIIVALTASSLQSDRVAALAAGCNDFLTKPVSLVWLNSKIIEWGSIKALQMWADIRPDVVKTITSDQNAQAQNIARRLHVPEGRASPSASPSRQSSQPLTPVSGGTPGSGPFSAPAPGPLGKLLYATATTGAPKDLKLPDAISMPAEPSSVIEAVSSAPSATADPVAGAVIAEPDPVVENHADDHAGDPSAPSVLGQGQGEPDINEAQNPFPSNTGASRTSPSVDSEDGFREPARLANGDAAQDAIQ</sequence>